<dbReference type="InterPro" id="IPR036691">
    <property type="entry name" value="Endo/exonu/phosph_ase_sf"/>
</dbReference>
<feature type="binding site" evidence="7">
    <location>
        <position position="281"/>
    </location>
    <ligand>
        <name>Mg(2+)</name>
        <dbReference type="ChEBI" id="CHEBI:18420"/>
        <label>1</label>
    </ligand>
</feature>
<feature type="binding site" evidence="7">
    <location>
        <position position="176"/>
    </location>
    <ligand>
        <name>Mg(2+)</name>
        <dbReference type="ChEBI" id="CHEBI:18420"/>
        <label>1</label>
    </ligand>
</feature>
<evidence type="ECO:0000256" key="7">
    <source>
        <dbReference type="PIRSR" id="PIRSR604808-2"/>
    </source>
</evidence>
<feature type="active site" description="Proton acceptor" evidence="6">
    <location>
        <position position="281"/>
    </location>
</feature>
<evidence type="ECO:0000259" key="10">
    <source>
        <dbReference type="Pfam" id="PF03372"/>
    </source>
</evidence>
<evidence type="ECO:0000256" key="1">
    <source>
        <dbReference type="ARBA" id="ARBA00001936"/>
    </source>
</evidence>
<feature type="site" description="Interaction with DNA substrate" evidence="8">
    <location>
        <position position="281"/>
    </location>
</feature>
<name>A0A4P9Y4X6_9FUNG</name>
<evidence type="ECO:0000256" key="2">
    <source>
        <dbReference type="ARBA" id="ARBA00007092"/>
    </source>
</evidence>
<evidence type="ECO:0000256" key="8">
    <source>
        <dbReference type="PIRSR" id="PIRSR604808-3"/>
    </source>
</evidence>
<evidence type="ECO:0000256" key="5">
    <source>
        <dbReference type="ARBA" id="ARBA00022842"/>
    </source>
</evidence>
<dbReference type="GO" id="GO:0003677">
    <property type="term" value="F:DNA binding"/>
    <property type="evidence" value="ECO:0007669"/>
    <property type="project" value="InterPro"/>
</dbReference>
<feature type="domain" description="Endonuclease/exonuclease/phosphatase" evidence="10">
    <location>
        <begin position="4"/>
        <end position="281"/>
    </location>
</feature>
<keyword evidence="3 7" id="KW-0479">Metal-binding</keyword>
<dbReference type="OrthoDB" id="391817at2759"/>
<feature type="site" description="Important for catalytic activity" evidence="8">
    <location>
        <position position="255"/>
    </location>
</feature>
<sequence>MRIVTWNVNGIRALRRNYPHLQSHDSLEILLDDLFKQPDIVCLQEVKSTQKATVAEDANLPHMDAFYVFPQTDEGRSGVAVFTREDSARPCGAEDEEQCLRPYWVEETGGVPCRWAREGRVLVMDYHYFILLNVYFPASAGPERLPYRHAFYRAVKEMVHGMISSGRRVILVGDINVAHRSIDHVDPERACREQGLAHFEEHPFRRWFSQLLQGPRNGTGLVDVYRHLHPEEQGAFTCWSYLGGARTSNYGTRIDYILLSADLLPWVQSVHIRPDVQGSDHCPVVLD</sequence>
<feature type="binding site" evidence="7">
    <location>
        <position position="174"/>
    </location>
    <ligand>
        <name>Mg(2+)</name>
        <dbReference type="ChEBI" id="CHEBI:18420"/>
        <label>1</label>
    </ligand>
</feature>
<evidence type="ECO:0000313" key="12">
    <source>
        <dbReference type="Proteomes" id="UP000267251"/>
    </source>
</evidence>
<dbReference type="Pfam" id="PF03372">
    <property type="entry name" value="Exo_endo_phos"/>
    <property type="match status" value="1"/>
</dbReference>
<evidence type="ECO:0000256" key="6">
    <source>
        <dbReference type="PIRSR" id="PIRSR604808-1"/>
    </source>
</evidence>
<dbReference type="NCBIfam" id="TIGR00633">
    <property type="entry name" value="xth"/>
    <property type="match status" value="1"/>
</dbReference>
<dbReference type="GO" id="GO:0008311">
    <property type="term" value="F:double-stranded DNA 3'-5' DNA exonuclease activity"/>
    <property type="evidence" value="ECO:0007669"/>
    <property type="project" value="TreeGrafter"/>
</dbReference>
<keyword evidence="5 7" id="KW-0460">Magnesium</keyword>
<dbReference type="InterPro" id="IPR020848">
    <property type="entry name" value="AP_endonuclease_F1_CS"/>
</dbReference>
<feature type="binding site" evidence="7">
    <location>
        <position position="280"/>
    </location>
    <ligand>
        <name>Mg(2+)</name>
        <dbReference type="ChEBI" id="CHEBI:18420"/>
        <label>1</label>
    </ligand>
</feature>
<dbReference type="InterPro" id="IPR005135">
    <property type="entry name" value="Endo/exonuclease/phosphatase"/>
</dbReference>
<dbReference type="Proteomes" id="UP000267251">
    <property type="component" value="Unassembled WGS sequence"/>
</dbReference>
<dbReference type="EMBL" id="KZ987913">
    <property type="protein sequence ID" value="RKP13953.1"/>
    <property type="molecule type" value="Genomic_DNA"/>
</dbReference>
<keyword evidence="9" id="KW-0227">DNA damage</keyword>
<keyword evidence="4" id="KW-0378">Hydrolase</keyword>
<keyword evidence="12" id="KW-1185">Reference proteome</keyword>
<dbReference type="Gene3D" id="3.60.10.10">
    <property type="entry name" value="Endonuclease/exonuclease/phosphatase"/>
    <property type="match status" value="1"/>
</dbReference>
<feature type="site" description="Transition state stabilizer" evidence="8">
    <location>
        <position position="176"/>
    </location>
</feature>
<evidence type="ECO:0000256" key="3">
    <source>
        <dbReference type="ARBA" id="ARBA00022723"/>
    </source>
</evidence>
<gene>
    <name evidence="11" type="ORF">BJ684DRAFT_522</name>
</gene>
<feature type="non-terminal residue" evidence="11">
    <location>
        <position position="287"/>
    </location>
</feature>
<evidence type="ECO:0000313" key="11">
    <source>
        <dbReference type="EMBL" id="RKP13953.1"/>
    </source>
</evidence>
<dbReference type="PROSITE" id="PS00728">
    <property type="entry name" value="AP_NUCLEASE_F1_3"/>
    <property type="match status" value="1"/>
</dbReference>
<reference evidence="12" key="1">
    <citation type="journal article" date="2018" name="Nat. Microbiol.">
        <title>Leveraging single-cell genomics to expand the fungal tree of life.</title>
        <authorList>
            <person name="Ahrendt S.R."/>
            <person name="Quandt C.A."/>
            <person name="Ciobanu D."/>
            <person name="Clum A."/>
            <person name="Salamov A."/>
            <person name="Andreopoulos B."/>
            <person name="Cheng J.F."/>
            <person name="Woyke T."/>
            <person name="Pelin A."/>
            <person name="Henrissat B."/>
            <person name="Reynolds N.K."/>
            <person name="Benny G.L."/>
            <person name="Smith M.E."/>
            <person name="James T.Y."/>
            <person name="Grigoriev I.V."/>
        </authorList>
    </citation>
    <scope>NUCLEOTIDE SEQUENCE [LARGE SCALE GENOMIC DNA]</scope>
</reference>
<keyword evidence="9" id="KW-0234">DNA repair</keyword>
<dbReference type="SUPFAM" id="SSF56219">
    <property type="entry name" value="DNase I-like"/>
    <property type="match status" value="1"/>
</dbReference>
<feature type="binding site" evidence="7">
    <location>
        <position position="7"/>
    </location>
    <ligand>
        <name>Mg(2+)</name>
        <dbReference type="ChEBI" id="CHEBI:18420"/>
        <label>1</label>
    </ligand>
</feature>
<dbReference type="GO" id="GO:0006284">
    <property type="term" value="P:base-excision repair"/>
    <property type="evidence" value="ECO:0007669"/>
    <property type="project" value="TreeGrafter"/>
</dbReference>
<dbReference type="PROSITE" id="PS00726">
    <property type="entry name" value="AP_NUCLEASE_F1_1"/>
    <property type="match status" value="1"/>
</dbReference>
<dbReference type="PANTHER" id="PTHR22748:SF4">
    <property type="entry name" value="DNA-(APURINIC OR APYRIMIDINIC SITE) ENDONUCLEASE 2"/>
    <property type="match status" value="1"/>
</dbReference>
<comment type="cofactor">
    <cofactor evidence="7 9">
        <name>Mg(2+)</name>
        <dbReference type="ChEBI" id="CHEBI:18420"/>
    </cofactor>
    <cofactor evidence="7 9">
        <name>Mn(2+)</name>
        <dbReference type="ChEBI" id="CHEBI:29035"/>
    </cofactor>
    <text evidence="7 9">Probably binds two magnesium or manganese ions per subunit.</text>
</comment>
<evidence type="ECO:0000256" key="4">
    <source>
        <dbReference type="ARBA" id="ARBA00022801"/>
    </source>
</evidence>
<keyword evidence="11" id="KW-0269">Exonuclease</keyword>
<protein>
    <submittedName>
        <fullName evidence="11">Endonuclease/exonuclease/phosphatase</fullName>
    </submittedName>
</protein>
<dbReference type="GO" id="GO:0003906">
    <property type="term" value="F:DNA-(apurinic or apyrimidinic site) endonuclease activity"/>
    <property type="evidence" value="ECO:0007669"/>
    <property type="project" value="TreeGrafter"/>
</dbReference>
<dbReference type="PANTHER" id="PTHR22748">
    <property type="entry name" value="AP ENDONUCLEASE"/>
    <property type="match status" value="1"/>
</dbReference>
<comment type="similarity">
    <text evidence="2 9">Belongs to the DNA repair enzymes AP/ExoA family.</text>
</comment>
<organism evidence="11 12">
    <name type="scientific">Piptocephalis cylindrospora</name>
    <dbReference type="NCBI Taxonomy" id="1907219"/>
    <lineage>
        <taxon>Eukaryota</taxon>
        <taxon>Fungi</taxon>
        <taxon>Fungi incertae sedis</taxon>
        <taxon>Zoopagomycota</taxon>
        <taxon>Zoopagomycotina</taxon>
        <taxon>Zoopagomycetes</taxon>
        <taxon>Zoopagales</taxon>
        <taxon>Piptocephalidaceae</taxon>
        <taxon>Piptocephalis</taxon>
    </lineage>
</organism>
<keyword evidence="11" id="KW-0540">Nuclease</keyword>
<comment type="cofactor">
    <cofactor evidence="1">
        <name>Mn(2+)</name>
        <dbReference type="ChEBI" id="CHEBI:29035"/>
    </cofactor>
</comment>
<dbReference type="GO" id="GO:0005634">
    <property type="term" value="C:nucleus"/>
    <property type="evidence" value="ECO:0007669"/>
    <property type="project" value="TreeGrafter"/>
</dbReference>
<accession>A0A4P9Y4X6</accession>
<keyword evidence="11" id="KW-0255">Endonuclease</keyword>
<feature type="binding site" evidence="7">
    <location>
        <position position="45"/>
    </location>
    <ligand>
        <name>Mg(2+)</name>
        <dbReference type="ChEBI" id="CHEBI:18420"/>
        <label>1</label>
    </ligand>
</feature>
<dbReference type="GO" id="GO:0046872">
    <property type="term" value="F:metal ion binding"/>
    <property type="evidence" value="ECO:0007669"/>
    <property type="project" value="UniProtKB-KW"/>
</dbReference>
<keyword evidence="7" id="KW-0464">Manganese</keyword>
<proteinExistence type="inferred from homology"/>
<dbReference type="InterPro" id="IPR020847">
    <property type="entry name" value="AP_endonuclease_F1_BS"/>
</dbReference>
<feature type="active site" description="Proton donor/acceptor" evidence="6">
    <location>
        <position position="174"/>
    </location>
</feature>
<dbReference type="AlphaFoldDB" id="A0A4P9Y4X6"/>
<feature type="active site" evidence="6">
    <location>
        <position position="135"/>
    </location>
</feature>
<evidence type="ECO:0000256" key="9">
    <source>
        <dbReference type="RuleBase" id="RU362131"/>
    </source>
</evidence>
<dbReference type="GO" id="GO:0008081">
    <property type="term" value="F:phosphoric diester hydrolase activity"/>
    <property type="evidence" value="ECO:0007669"/>
    <property type="project" value="TreeGrafter"/>
</dbReference>
<dbReference type="InterPro" id="IPR004808">
    <property type="entry name" value="AP_endonuc_1"/>
</dbReference>
<dbReference type="PROSITE" id="PS51435">
    <property type="entry name" value="AP_NUCLEASE_F1_4"/>
    <property type="match status" value="1"/>
</dbReference>